<dbReference type="HOGENOM" id="CLU_069302_1_0_2"/>
<dbReference type="Pfam" id="PF04014">
    <property type="entry name" value="MazE_antitoxin"/>
    <property type="match status" value="1"/>
</dbReference>
<evidence type="ECO:0000313" key="3">
    <source>
        <dbReference type="Proteomes" id="UP000008037"/>
    </source>
</evidence>
<gene>
    <name evidence="2" type="primary">phoU1</name>
    <name evidence="2" type="ordered locus">Ngar_c34920</name>
</gene>
<name>K0IJW8_NITGG</name>
<dbReference type="KEGG" id="nga:Ngar_c34920"/>
<dbReference type="InParanoid" id="K0IJW8"/>
<dbReference type="PATRIC" id="fig|1237085.11.peg.3494"/>
<dbReference type="SUPFAM" id="SSF89447">
    <property type="entry name" value="AbrB/MazE/MraZ-like"/>
    <property type="match status" value="1"/>
</dbReference>
<dbReference type="InterPro" id="IPR038078">
    <property type="entry name" value="PhoU-like_sf"/>
</dbReference>
<dbReference type="GeneID" id="13797303"/>
<proteinExistence type="predicted"/>
<dbReference type="AlphaFoldDB" id="K0IJW8"/>
<dbReference type="InterPro" id="IPR037914">
    <property type="entry name" value="SpoVT-AbrB_sf"/>
</dbReference>
<protein>
    <submittedName>
        <fullName evidence="2">Phosphate uptake regulator</fullName>
    </submittedName>
</protein>
<reference evidence="2 3" key="1">
    <citation type="journal article" date="2012" name="Environ. Microbiol.">
        <title>The genome of the ammonia-oxidizing Candidatus Nitrososphaera gargensis: insights into metabolic versatility and environmental adaptations.</title>
        <authorList>
            <person name="Spang A."/>
            <person name="Poehlein A."/>
            <person name="Offre P."/>
            <person name="Zumbragel S."/>
            <person name="Haider S."/>
            <person name="Rychlik N."/>
            <person name="Nowka B."/>
            <person name="Schmeisser C."/>
            <person name="Lebedeva E.V."/>
            <person name="Rattei T."/>
            <person name="Bohm C."/>
            <person name="Schmid M."/>
            <person name="Galushko A."/>
            <person name="Hatzenpichler R."/>
            <person name="Weinmaier T."/>
            <person name="Daniel R."/>
            <person name="Schleper C."/>
            <person name="Spieck E."/>
            <person name="Streit W."/>
            <person name="Wagner M."/>
        </authorList>
    </citation>
    <scope>NUCLEOTIDE SEQUENCE [LARGE SCALE GENOMIC DNA]</scope>
    <source>
        <strain evidence="3">Ga9.2</strain>
    </source>
</reference>
<dbReference type="GO" id="GO:0003677">
    <property type="term" value="F:DNA binding"/>
    <property type="evidence" value="ECO:0007669"/>
    <property type="project" value="InterPro"/>
</dbReference>
<dbReference type="Pfam" id="PF01895">
    <property type="entry name" value="PhoU"/>
    <property type="match status" value="2"/>
</dbReference>
<dbReference type="PANTHER" id="PTHR42930:SF2">
    <property type="entry name" value="PHOU DOMAIN-CONTAINING PROTEIN"/>
    <property type="match status" value="1"/>
</dbReference>
<accession>K0IJW8</accession>
<dbReference type="EMBL" id="CP002408">
    <property type="protein sequence ID" value="AFU60405.1"/>
    <property type="molecule type" value="Genomic_DNA"/>
</dbReference>
<dbReference type="GO" id="GO:0045936">
    <property type="term" value="P:negative regulation of phosphate metabolic process"/>
    <property type="evidence" value="ECO:0007669"/>
    <property type="project" value="InterPro"/>
</dbReference>
<dbReference type="GO" id="GO:0030643">
    <property type="term" value="P:intracellular phosphate ion homeostasis"/>
    <property type="evidence" value="ECO:0007669"/>
    <property type="project" value="InterPro"/>
</dbReference>
<dbReference type="SUPFAM" id="SSF109755">
    <property type="entry name" value="PhoU-like"/>
    <property type="match status" value="1"/>
</dbReference>
<dbReference type="InterPro" id="IPR028366">
    <property type="entry name" value="PhoU"/>
</dbReference>
<keyword evidence="3" id="KW-1185">Reference proteome</keyword>
<evidence type="ECO:0000313" key="2">
    <source>
        <dbReference type="EMBL" id="AFU60405.1"/>
    </source>
</evidence>
<dbReference type="Proteomes" id="UP000008037">
    <property type="component" value="Chromosome"/>
</dbReference>
<organism evidence="2 3">
    <name type="scientific">Nitrososphaera gargensis (strain Ga9.2)</name>
    <dbReference type="NCBI Taxonomy" id="1237085"/>
    <lineage>
        <taxon>Archaea</taxon>
        <taxon>Nitrososphaerota</taxon>
        <taxon>Nitrososphaeria</taxon>
        <taxon>Nitrososphaerales</taxon>
        <taxon>Nitrososphaeraceae</taxon>
        <taxon>Nitrososphaera</taxon>
    </lineage>
</organism>
<dbReference type="Gene3D" id="1.20.58.220">
    <property type="entry name" value="Phosphate transport system protein phou homolog 2, domain 2"/>
    <property type="match status" value="2"/>
</dbReference>
<dbReference type="InterPro" id="IPR007159">
    <property type="entry name" value="SpoVT-AbrB_dom"/>
</dbReference>
<evidence type="ECO:0000259" key="1">
    <source>
        <dbReference type="SMART" id="SM00966"/>
    </source>
</evidence>
<dbReference type="SMART" id="SM00966">
    <property type="entry name" value="SpoVT_AbrB"/>
    <property type="match status" value="1"/>
</dbReference>
<dbReference type="RefSeq" id="WP_015020937.1">
    <property type="nucleotide sequence ID" value="NC_018719.1"/>
</dbReference>
<dbReference type="STRING" id="1237085.Ngar_c34920"/>
<dbReference type="InterPro" id="IPR026022">
    <property type="entry name" value="PhoU_dom"/>
</dbReference>
<dbReference type="PANTHER" id="PTHR42930">
    <property type="entry name" value="PHOSPHATE-SPECIFIC TRANSPORT SYSTEM ACCESSORY PROTEIN PHOU"/>
    <property type="match status" value="1"/>
</dbReference>
<feature type="domain" description="SpoVT-AbrB" evidence="1">
    <location>
        <begin position="26"/>
        <end position="72"/>
    </location>
</feature>
<sequence length="360" mass="40813">MENNNSEGNSNGENLLQGEETRKLQYTGGSSYIVSLPKKWIQDLGLKQGDHVVILRQGNSVLQIAPASKRMAKEQKEATIEVGKDNNPYFIARKLIALYFLGFNVITIVPKEDRLLVEQREVIKSIVRRVLMGTEIIADSATGITLQVLINLLDLSVDAAFKRMLLIAKSMYRDTLLALKENNVELAEEVVKSDDEVDRFSFYIVRQLKIAIKNEHLLKEIGLEEPRNCLGYRLIAKSVERVADHAVIIAKDIMENPHPLNKDIVEKIAGMSYFALEVLDDACLSMFKRDYEAADRAIEKARKIDEVEKIILKAVSEPRDVSELYRIKLITENIRRVAEYASDIAEIVLNMTVQQTLRKG</sequence>